<dbReference type="Pfam" id="PF13460">
    <property type="entry name" value="NAD_binding_10"/>
    <property type="match status" value="1"/>
</dbReference>
<dbReference type="GO" id="GO:0044877">
    <property type="term" value="F:protein-containing complex binding"/>
    <property type="evidence" value="ECO:0007669"/>
    <property type="project" value="TreeGrafter"/>
</dbReference>
<name>A0A9E7R269_9EURY</name>
<reference evidence="2" key="1">
    <citation type="submission" date="2022-09" db="EMBL/GenBank/DDBJ databases">
        <title>Diverse halophilic archaea isolated from saline environments.</title>
        <authorList>
            <person name="Cui H.-L."/>
        </authorList>
    </citation>
    <scope>NUCLEOTIDE SEQUENCE</scope>
    <source>
        <strain evidence="2">ZS-35-S2</strain>
    </source>
</reference>
<dbReference type="RefSeq" id="WP_260592269.1">
    <property type="nucleotide sequence ID" value="NZ_CP104003.1"/>
</dbReference>
<proteinExistence type="predicted"/>
<dbReference type="Proteomes" id="UP001057580">
    <property type="component" value="Chromosome"/>
</dbReference>
<dbReference type="KEGG" id="ssai:N0B31_14125"/>
<sequence length="312" mass="34307">MRVLVAGATGFVGEQLVRALLDRGDEVVAFSRSASETEFPAGVEPFEGDLGDPASLAGLCADVDVAYYLIHSLTRENFAERDRRYAARFRDIATGAGVDRVVYLSGISGDEDDLSPHLASRREVEEVLAEGSFDLTVLRAAIVVGPRSASFRIVDDLTDRLPVMVVPEWVRTPCQPIAVEDVVAYLVDLLDEPATRGETYDVGAPGEWSYESLLRLTADLKGNRLVMVPVPVMTPELSSHWLRLTTDVQYDIARPLVESMRHPVTVDPERDLQRVVPVDRTPVPEAIERTLREGTADGTSGRIARLLDRDPV</sequence>
<dbReference type="EMBL" id="CP104003">
    <property type="protein sequence ID" value="UWM53275.1"/>
    <property type="molecule type" value="Genomic_DNA"/>
</dbReference>
<dbReference type="InterPro" id="IPR016040">
    <property type="entry name" value="NAD(P)-bd_dom"/>
</dbReference>
<keyword evidence="3" id="KW-1185">Reference proteome</keyword>
<dbReference type="GeneID" id="74943581"/>
<organism evidence="2 3">
    <name type="scientific">Salinirubellus salinus</name>
    <dbReference type="NCBI Taxonomy" id="1364945"/>
    <lineage>
        <taxon>Archaea</taxon>
        <taxon>Methanobacteriati</taxon>
        <taxon>Methanobacteriota</taxon>
        <taxon>Stenosarchaea group</taxon>
        <taxon>Halobacteria</taxon>
        <taxon>Halobacteriales</taxon>
        <taxon>Natronomonadaceae</taxon>
        <taxon>Salinirubellus</taxon>
    </lineage>
</organism>
<dbReference type="InterPro" id="IPR036291">
    <property type="entry name" value="NAD(P)-bd_dom_sf"/>
</dbReference>
<accession>A0A9E7R269</accession>
<evidence type="ECO:0000313" key="3">
    <source>
        <dbReference type="Proteomes" id="UP001057580"/>
    </source>
</evidence>
<evidence type="ECO:0000259" key="1">
    <source>
        <dbReference type="Pfam" id="PF13460"/>
    </source>
</evidence>
<feature type="domain" description="NAD(P)-binding" evidence="1">
    <location>
        <begin position="7"/>
        <end position="157"/>
    </location>
</feature>
<dbReference type="AlphaFoldDB" id="A0A9E7R269"/>
<dbReference type="PANTHER" id="PTHR12126">
    <property type="entry name" value="NADH-UBIQUINONE OXIDOREDUCTASE 39 KDA SUBUNIT-RELATED"/>
    <property type="match status" value="1"/>
</dbReference>
<protein>
    <submittedName>
        <fullName evidence="2">NAD(P)H-binding protein</fullName>
    </submittedName>
</protein>
<dbReference type="PANTHER" id="PTHR12126:SF11">
    <property type="entry name" value="NADH DEHYDROGENASE [UBIQUINONE] 1 ALPHA SUBCOMPLEX SUBUNIT 9, MITOCHONDRIAL"/>
    <property type="match status" value="1"/>
</dbReference>
<evidence type="ECO:0000313" key="2">
    <source>
        <dbReference type="EMBL" id="UWM53275.1"/>
    </source>
</evidence>
<gene>
    <name evidence="2" type="ORF">N0B31_14125</name>
</gene>
<dbReference type="Gene3D" id="3.40.50.720">
    <property type="entry name" value="NAD(P)-binding Rossmann-like Domain"/>
    <property type="match status" value="1"/>
</dbReference>
<dbReference type="SUPFAM" id="SSF51735">
    <property type="entry name" value="NAD(P)-binding Rossmann-fold domains"/>
    <property type="match status" value="1"/>
</dbReference>
<dbReference type="InterPro" id="IPR051207">
    <property type="entry name" value="ComplexI_NDUFA9_subunit"/>
</dbReference>